<evidence type="ECO:0000256" key="5">
    <source>
        <dbReference type="ARBA" id="ARBA00023054"/>
    </source>
</evidence>
<keyword evidence="2" id="KW-0963">Cytoplasm</keyword>
<feature type="coiled-coil region" evidence="9">
    <location>
        <begin position="345"/>
        <end position="415"/>
    </location>
</feature>
<evidence type="ECO:0000256" key="6">
    <source>
        <dbReference type="ARBA" id="ARBA00023212"/>
    </source>
</evidence>
<dbReference type="GO" id="GO:0030424">
    <property type="term" value="C:axon"/>
    <property type="evidence" value="ECO:0007669"/>
    <property type="project" value="UniProtKB-SubCell"/>
</dbReference>
<keyword evidence="5 9" id="KW-0175">Coiled coil</keyword>
<dbReference type="Proteomes" id="UP001151699">
    <property type="component" value="Chromosome B"/>
</dbReference>
<feature type="compositionally biased region" description="Polar residues" evidence="10">
    <location>
        <begin position="1810"/>
        <end position="1821"/>
    </location>
</feature>
<dbReference type="Pfam" id="PF10174">
    <property type="entry name" value="Cast"/>
    <property type="match status" value="2"/>
</dbReference>
<reference evidence="11" key="1">
    <citation type="submission" date="2022-07" db="EMBL/GenBank/DDBJ databases">
        <authorList>
            <person name="Trinca V."/>
            <person name="Uliana J.V.C."/>
            <person name="Torres T.T."/>
            <person name="Ward R.J."/>
            <person name="Monesi N."/>
        </authorList>
    </citation>
    <scope>NUCLEOTIDE SEQUENCE</scope>
    <source>
        <strain evidence="11">HSMRA1968</strain>
        <tissue evidence="11">Whole embryos</tissue>
    </source>
</reference>
<proteinExistence type="predicted"/>
<evidence type="ECO:0000256" key="1">
    <source>
        <dbReference type="ARBA" id="ARBA00004245"/>
    </source>
</evidence>
<keyword evidence="3" id="KW-0597">Phosphoprotein</keyword>
<feature type="coiled-coil region" evidence="9">
    <location>
        <begin position="281"/>
        <end position="308"/>
    </location>
</feature>
<feature type="compositionally biased region" description="Low complexity" evidence="10">
    <location>
        <begin position="154"/>
        <end position="166"/>
    </location>
</feature>
<protein>
    <submittedName>
        <fullName evidence="11">ERC protein 2</fullName>
    </submittedName>
</protein>
<evidence type="ECO:0000313" key="11">
    <source>
        <dbReference type="EMBL" id="KAJ6644327.1"/>
    </source>
</evidence>
<dbReference type="Pfam" id="PF17219">
    <property type="entry name" value="YAF2_RYBP"/>
    <property type="match status" value="1"/>
</dbReference>
<dbReference type="Gene3D" id="1.10.287.2610">
    <property type="match status" value="1"/>
</dbReference>
<dbReference type="Gene3D" id="1.10.287.1490">
    <property type="match status" value="1"/>
</dbReference>
<dbReference type="PANTHER" id="PTHR18861:SF0">
    <property type="entry name" value="BRUCHPILOT, ISOFORM J"/>
    <property type="match status" value="1"/>
</dbReference>
<gene>
    <name evidence="11" type="primary">ERC2</name>
    <name evidence="11" type="ORF">Bhyg_09294</name>
</gene>
<dbReference type="GO" id="GO:0048788">
    <property type="term" value="C:cytoskeleton of presynaptic active zone"/>
    <property type="evidence" value="ECO:0007669"/>
    <property type="project" value="TreeGrafter"/>
</dbReference>
<feature type="non-terminal residue" evidence="11">
    <location>
        <position position="1"/>
    </location>
</feature>
<evidence type="ECO:0000256" key="2">
    <source>
        <dbReference type="ARBA" id="ARBA00022490"/>
    </source>
</evidence>
<evidence type="ECO:0000313" key="12">
    <source>
        <dbReference type="Proteomes" id="UP001151699"/>
    </source>
</evidence>
<keyword evidence="4" id="KW-0770">Synapse</keyword>
<evidence type="ECO:0000256" key="9">
    <source>
        <dbReference type="SAM" id="Coils"/>
    </source>
</evidence>
<feature type="compositionally biased region" description="Polar residues" evidence="10">
    <location>
        <begin position="2447"/>
        <end position="2464"/>
    </location>
</feature>
<dbReference type="InterPro" id="IPR019323">
    <property type="entry name" value="ELKS/CAST"/>
</dbReference>
<name>A0A9Q0N6Y1_9DIPT</name>
<evidence type="ECO:0000256" key="7">
    <source>
        <dbReference type="ARBA" id="ARBA00023273"/>
    </source>
</evidence>
<dbReference type="PANTHER" id="PTHR18861">
    <property type="entry name" value="ELKS/RAB6-INTERACTING/CAST PROTEIN"/>
    <property type="match status" value="1"/>
</dbReference>
<feature type="compositionally biased region" description="Basic residues" evidence="10">
    <location>
        <begin position="2429"/>
        <end position="2441"/>
    </location>
</feature>
<dbReference type="EMBL" id="WJQU01000002">
    <property type="protein sequence ID" value="KAJ6644327.1"/>
    <property type="molecule type" value="Genomic_DNA"/>
</dbReference>
<feature type="compositionally biased region" description="Low complexity" evidence="10">
    <location>
        <begin position="2411"/>
        <end position="2423"/>
    </location>
</feature>
<evidence type="ECO:0000256" key="10">
    <source>
        <dbReference type="SAM" id="MobiDB-lite"/>
    </source>
</evidence>
<evidence type="ECO:0000256" key="4">
    <source>
        <dbReference type="ARBA" id="ARBA00023018"/>
    </source>
</evidence>
<feature type="region of interest" description="Disordered" evidence="10">
    <location>
        <begin position="1797"/>
        <end position="1821"/>
    </location>
</feature>
<keyword evidence="7" id="KW-0966">Cell projection</keyword>
<sequence length="2496" mass="289376">MLKSISTTEEVLRMEKTLFRFSFISSTALVKEGAPMASLLVLGILVASDSFVSIVLSENCEIVGTEKCANEITADNINWPAQCLSNGDELISADPPRRIMSREPYNSVAAVSSGTRSPGRSGRRVTELPTVDRSPSRDYGSLGRKYRQTRSDNSSPLHYGPSSSSNYHHHNSVAAMGSPYYRGDLDEPTSPAGGGHHRSRSASRPPISHAMDYPRTRYQSLDRGGLVDVHEREFMPIREPRDRSRDRSVERGLYLDDDVYGRSARQSPNPICMPTNERGYLGELHHQNSDLQRELGQLKRELELTNQKLGSSMHSIKTFWSPELKKERALRKEESAKYSLINDQLKLLNSENQKQAMLVRQLEEELRMRMRQPNIELQQQMEAIYSENEHLTREIAILRDTIKELELRIETQKQTLTTRDESIKKLLEMLQNKGMGKEEERQMFQQMQAMAQKQMFNYNLGSPPTELLGTCMYGQSNCFGNTYSNLYDTATSLGRTSPLPRRRYSIGGIPSASMTDYYTLMQKASEEAHLSNLLNETSKSINRSQQILDVGNLSSDAISSYPTVDCGDFTTSYRSDNLLGGMPLTSNFSSHPNIYSQPSYKSTFLDYFSNPKQFSKVAYSRPSYSNLTDQNLPAHPSNIFTQTQLLSHPRNHLPLHHASNPALSHTSNWFPSHSKTTTADTYNHSLKYPLSGYSNQHFDHHQYQIPKLDLDYTRQGETKRQLDEFRLEIQRRDQEIMAMAAKMKTLEEQHQVSVYQSLTFDILDNWPTVVNDVYRPTLISTFLKQHLQDYQRHIAVLKESLCAKEEHYNMLQADVDELRTRLEEKNRAIEKKTQSTLSAVQDRNRMQNELTELKDHMDIKDRKINVLQRKIENLEDLLKEKDNQVDMARARLSAMQAHHCSSEGALSSLEEAIGDKEKQMQQLRDQRDRAEKDKEEERDLHEREITEYKMKLHSLESDVEKLNNRLDRVLTEKDRLESKLECSQSELGKSKAELDKATTEVGRSSGDWEASKQRIARLELENERLRHDLERSQVDRYKSQDVQKSLSSLDFQTTFGRSTLTTSQELDRAQERADKTSAELRRTEAELRVTRSDAERARAEAASLQEKLEKSQGEVYRLKAKLENAQGEQESLRQEMERAQGGVQRIHSDRDKALGDLEKAREELERTQATLGKSQLQQEKLQNSLDKAQTEVDHLQERLDKNNTEIRRLQIEKEKTTYDFENLQSQLDKALGQAARIQKEREGLGMDAERLRDKAEKAQLALTRVQKERDALADEVDSYKERYESNQSMAMKAVRDKDQLQTELEVVKDRWEKAHMIHQKLQIERDDAYSEIEIFKEKLDKALYASQKLIEEKDISNKEFEKMLEKYDRAQNEIYRLQSRADTSEADRNRLEVEAERSALSANKAREDLRKLQEESSRLQEACDRIASQLTRSKEIEEKAREELEIARERLEKTQTDLRRTIGEKEMLQTEFERATYELERSNHTHVKSSAALDAAQEEAARCSLELDKMRERYEKSQSELRRLQEQETYSRDSRRTKEENERLRDRLDKALMELEAVKGKSQYETESYEKYKERYEQRENEIQIIEARLHEATLQLELSKGEVAKLIANQEKQRSELERAHIECEKVRDKHEKLIKDAERMRTNTNAISPGVVNPSDRAEVDRLRDRLEKALQTRDATELEAGRLAKELEKAQLHLAKQQEANESTRIEFERMSAELSRFHERLERSEAEKEALKQSAKMFEKQNMHQGQIKETIMKYEAETKQLTIERDQLIQQLEKSQDMLMHFQQELHVTEQNLQDQREENKRLQKSPNQHPNTPETQRLQAEIHALKQRLQETGARGDNELEQWRKVVEQEKNRADHAEKGVTEIQKHVQAMENQLQQQKQQMQQMALDLQEANKKLAAAQNAAQQNNVAKPIDDAQRKQIEAQLKQMEEVKKQLDGQAKAIESERKLFEEQRKAIEAKRKDIEEKEKKLVEMDRQLQKRKEQMDQLEKSLQKAGGTAAAAGELNKKLTETQRQLETVQKQFEQAKEEASKSSQETERLLQVVQMTQEEQNAKEKTIMDLQQALRNAQAKIKSQAQQQQQADYLVRTISDNLELDLPNCVIMGEQSIAMEETADETDKSENWMEQFFDNFKIMSDVMKVKFEQKSNEVNSKQERIFELENVLRTSVAIATEREKEFDKLVQMKNDMDVKVHKLEQRILSLQSAKFMRCSKCQEYHSRLEIIDKKLQHFLLDRRNDWNELNETKREIMESLLSDKDSQIALLEVFGARSQQQIERLDILRSDRSRLNQRLKVESEKSINVLLKYNVAEEELLRLLKLKGAIRSVARSLRCLLQLWRNAIDEYQENNYERIEMVELRGKYCSVSQLKTIISGIVVFVPTKIRPKHSSTSTRKPRLNSALAAQQAATLPGASGAPNGSGPANPKPPKMSRHKNKHKKYPARLTNVDRSTAQTREVTVNSVTVVITEYKPKPPKPVTNRRESSEQSLSESNDSRS</sequence>
<evidence type="ECO:0000256" key="3">
    <source>
        <dbReference type="ARBA" id="ARBA00022553"/>
    </source>
</evidence>
<accession>A0A9Q0N6Y1</accession>
<feature type="region of interest" description="Disordered" evidence="10">
    <location>
        <begin position="916"/>
        <end position="939"/>
    </location>
</feature>
<feature type="region of interest" description="Disordered" evidence="10">
    <location>
        <begin position="102"/>
        <end position="212"/>
    </location>
</feature>
<feature type="region of interest" description="Disordered" evidence="10">
    <location>
        <begin position="1517"/>
        <end position="1543"/>
    </location>
</feature>
<comment type="subcellular location">
    <subcellularLocation>
        <location evidence="1">Cytoplasm</location>
        <location evidence="1">Cytoskeleton</location>
    </subcellularLocation>
    <subcellularLocation>
        <location evidence="8">Presynapse</location>
    </subcellularLocation>
</comment>
<feature type="compositionally biased region" description="Low complexity" evidence="10">
    <location>
        <begin position="2485"/>
        <end position="2496"/>
    </location>
</feature>
<keyword evidence="6" id="KW-0206">Cytoskeleton</keyword>
<evidence type="ECO:0000256" key="8">
    <source>
        <dbReference type="ARBA" id="ARBA00034106"/>
    </source>
</evidence>
<comment type="caution">
    <text evidence="11">The sequence shown here is derived from an EMBL/GenBank/DDBJ whole genome shotgun (WGS) entry which is preliminary data.</text>
</comment>
<dbReference type="GO" id="GO:0048167">
    <property type="term" value="P:regulation of synaptic plasticity"/>
    <property type="evidence" value="ECO:0007669"/>
    <property type="project" value="TreeGrafter"/>
</dbReference>
<dbReference type="GO" id="GO:0007274">
    <property type="term" value="P:neuromuscular synaptic transmission"/>
    <property type="evidence" value="ECO:0007669"/>
    <property type="project" value="TreeGrafter"/>
</dbReference>
<dbReference type="InterPro" id="IPR033774">
    <property type="entry name" value="YAF2_RYBP"/>
</dbReference>
<feature type="region of interest" description="Disordered" evidence="10">
    <location>
        <begin position="2386"/>
        <end position="2496"/>
    </location>
</feature>
<dbReference type="OrthoDB" id="2019763at2759"/>
<dbReference type="GO" id="GO:0098882">
    <property type="term" value="F:structural constituent of presynaptic active zone"/>
    <property type="evidence" value="ECO:0007669"/>
    <property type="project" value="TreeGrafter"/>
</dbReference>
<keyword evidence="12" id="KW-1185">Reference proteome</keyword>
<organism evidence="11 12">
    <name type="scientific">Pseudolycoriella hygida</name>
    <dbReference type="NCBI Taxonomy" id="35572"/>
    <lineage>
        <taxon>Eukaryota</taxon>
        <taxon>Metazoa</taxon>
        <taxon>Ecdysozoa</taxon>
        <taxon>Arthropoda</taxon>
        <taxon>Hexapoda</taxon>
        <taxon>Insecta</taxon>
        <taxon>Pterygota</taxon>
        <taxon>Neoptera</taxon>
        <taxon>Endopterygota</taxon>
        <taxon>Diptera</taxon>
        <taxon>Nematocera</taxon>
        <taxon>Sciaroidea</taxon>
        <taxon>Sciaridae</taxon>
        <taxon>Pseudolycoriella</taxon>
    </lineage>
</organism>